<reference evidence="1 2" key="1">
    <citation type="submission" date="2023-01" db="EMBL/GenBank/DDBJ databases">
        <title>Analysis of 21 Apiospora genomes using comparative genomics revels a genus with tremendous synthesis potential of carbohydrate active enzymes and secondary metabolites.</title>
        <authorList>
            <person name="Sorensen T."/>
        </authorList>
    </citation>
    <scope>NUCLEOTIDE SEQUENCE [LARGE SCALE GENOMIC DNA]</scope>
    <source>
        <strain evidence="1 2">CBS 33761</strain>
    </source>
</reference>
<keyword evidence="2" id="KW-1185">Reference proteome</keyword>
<proteinExistence type="predicted"/>
<dbReference type="Proteomes" id="UP001444661">
    <property type="component" value="Unassembled WGS sequence"/>
</dbReference>
<sequence>MKKIKTPFILETFQGCNCQLFLQTGRDTTQLSTFSLGESEEREVLVAECEAFESFIADVVAAKQVLEHLPSPGRAVQGDQVAKRTLRKRAVPDVGARVGDERVVDLHQVAAVEFELQRVLGAGDRVFPVHHPVEVPGDHGAETVLDVALCHSVLGEGKRTHEDGAGGAVEVVLVVRQLGGTVEGQEEDDVSLELKVAVGLVVELILHIVSLVLLLQHVVGEGHVEGMAPDEDLTVDVEVASANGHDDGLPK</sequence>
<protein>
    <submittedName>
        <fullName evidence="1">Uncharacterized protein</fullName>
    </submittedName>
</protein>
<evidence type="ECO:0000313" key="1">
    <source>
        <dbReference type="EMBL" id="KAK8044474.1"/>
    </source>
</evidence>
<dbReference type="EMBL" id="JAQQWK010000003">
    <property type="protein sequence ID" value="KAK8044474.1"/>
    <property type="molecule type" value="Genomic_DNA"/>
</dbReference>
<name>A0ABR1TD00_9PEZI</name>
<evidence type="ECO:0000313" key="2">
    <source>
        <dbReference type="Proteomes" id="UP001444661"/>
    </source>
</evidence>
<comment type="caution">
    <text evidence="1">The sequence shown here is derived from an EMBL/GenBank/DDBJ whole genome shotgun (WGS) entry which is preliminary data.</text>
</comment>
<organism evidence="1 2">
    <name type="scientific">Apiospora rasikravindrae</name>
    <dbReference type="NCBI Taxonomy" id="990691"/>
    <lineage>
        <taxon>Eukaryota</taxon>
        <taxon>Fungi</taxon>
        <taxon>Dikarya</taxon>
        <taxon>Ascomycota</taxon>
        <taxon>Pezizomycotina</taxon>
        <taxon>Sordariomycetes</taxon>
        <taxon>Xylariomycetidae</taxon>
        <taxon>Amphisphaeriales</taxon>
        <taxon>Apiosporaceae</taxon>
        <taxon>Apiospora</taxon>
    </lineage>
</organism>
<accession>A0ABR1TD00</accession>
<gene>
    <name evidence="1" type="ORF">PG993_004498</name>
</gene>